<dbReference type="RefSeq" id="WP_330151078.1">
    <property type="nucleotide sequence ID" value="NZ_JAUZMZ010000020.1"/>
</dbReference>
<feature type="transmembrane region" description="Helical" evidence="7">
    <location>
        <begin position="1623"/>
        <end position="1641"/>
    </location>
</feature>
<feature type="transmembrane region" description="Helical" evidence="7">
    <location>
        <begin position="111"/>
        <end position="133"/>
    </location>
</feature>
<feature type="transmembrane region" description="Helical" evidence="7">
    <location>
        <begin position="145"/>
        <end position="162"/>
    </location>
</feature>
<feature type="domain" description="Aminoglycoside phosphotransferase" evidence="9">
    <location>
        <begin position="536"/>
        <end position="718"/>
    </location>
</feature>
<feature type="transmembrane region" description="Helical" evidence="7">
    <location>
        <begin position="413"/>
        <end position="432"/>
    </location>
</feature>
<feature type="transmembrane region" description="Helical" evidence="7">
    <location>
        <begin position="1204"/>
        <end position="1223"/>
    </location>
</feature>
<feature type="transmembrane region" description="Helical" evidence="7">
    <location>
        <begin position="254"/>
        <end position="275"/>
    </location>
</feature>
<accession>A0ABU7JNN8</accession>
<feature type="transmembrane region" description="Helical" evidence="7">
    <location>
        <begin position="358"/>
        <end position="376"/>
    </location>
</feature>
<dbReference type="Gene3D" id="3.90.550.10">
    <property type="entry name" value="Spore Coat Polysaccharide Biosynthesis Protein SpsA, Chain A"/>
    <property type="match status" value="1"/>
</dbReference>
<evidence type="ECO:0000313" key="10">
    <source>
        <dbReference type="EMBL" id="MEE2031643.1"/>
    </source>
</evidence>
<dbReference type="InterPro" id="IPR011009">
    <property type="entry name" value="Kinase-like_dom_sf"/>
</dbReference>
<dbReference type="InterPro" id="IPR002575">
    <property type="entry name" value="Aminoglycoside_PTrfase"/>
</dbReference>
<evidence type="ECO:0000259" key="8">
    <source>
        <dbReference type="Pfam" id="PF00535"/>
    </source>
</evidence>
<feature type="transmembrane region" description="Helical" evidence="7">
    <location>
        <begin position="1161"/>
        <end position="1183"/>
    </location>
</feature>
<dbReference type="InterPro" id="IPR029044">
    <property type="entry name" value="Nucleotide-diphossugar_trans"/>
</dbReference>
<evidence type="ECO:0000256" key="1">
    <source>
        <dbReference type="ARBA" id="ARBA00004651"/>
    </source>
</evidence>
<feature type="transmembrane region" description="Helical" evidence="7">
    <location>
        <begin position="453"/>
        <end position="470"/>
    </location>
</feature>
<dbReference type="Proteomes" id="UP001331936">
    <property type="component" value="Unassembled WGS sequence"/>
</dbReference>
<keyword evidence="2" id="KW-1003">Cell membrane</keyword>
<name>A0ABU7JNN8_9NOCA</name>
<feature type="transmembrane region" description="Helical" evidence="7">
    <location>
        <begin position="204"/>
        <end position="224"/>
    </location>
</feature>
<evidence type="ECO:0000313" key="11">
    <source>
        <dbReference type="Proteomes" id="UP001331936"/>
    </source>
</evidence>
<dbReference type="SUPFAM" id="SSF53448">
    <property type="entry name" value="Nucleotide-diphospho-sugar transferases"/>
    <property type="match status" value="1"/>
</dbReference>
<keyword evidence="3 7" id="KW-0812">Transmembrane</keyword>
<feature type="transmembrane region" description="Helical" evidence="7">
    <location>
        <begin position="1424"/>
        <end position="1441"/>
    </location>
</feature>
<feature type="transmembrane region" description="Helical" evidence="7">
    <location>
        <begin position="71"/>
        <end position="90"/>
    </location>
</feature>
<keyword evidence="10" id="KW-0328">Glycosyltransferase</keyword>
<evidence type="ECO:0000256" key="5">
    <source>
        <dbReference type="ARBA" id="ARBA00023136"/>
    </source>
</evidence>
<comment type="caution">
    <text evidence="10">The sequence shown here is derived from an EMBL/GenBank/DDBJ whole genome shotgun (WGS) entry which is preliminary data.</text>
</comment>
<feature type="transmembrane region" description="Helical" evidence="7">
    <location>
        <begin position="1348"/>
        <end position="1368"/>
    </location>
</feature>
<sequence>MSGIPSGHRVLADLRVPAPKIPSLRSFVQDLQSPLLRNGMLLTLSAVMSAAIGFGYWAIVARHYDAATVGTNSAAISMAMLTAAIAQLNLSSAMARFVPTAGRSTRRLVASAYLVTTSFAFVVAVAVVLVVPFVSPETSFLDNPATQVLFVVGTVGCTLFVLQDGVLTGLRRTALVPVENVAVAVVKIVMVVVFAAMVPATGIFLSWTASLLLSIPVLGVYLFLWAIPRHAAAAGEDESLPPLGQLSRFVTVDYIGAVCSIGAATLMPIVVLSQLGSVETAYFSIAWAIANTIHLVNVNLGMSLMVETAADQSELARKARQVMLHSARLVIPVVTGVLVFAPFVLSIFGAEYRAGSDVLRLMALAGIPNIIVATAISSARAHRRLKLLLSIQVTNIVLTLGLASVLLEPLGLAGAGAALLTSQSLIAAVLVLRRDLWLTVRPTTNRRPTSRRASVVRIVPGSAIRVAAAIRRSRAVDRIARPFGSTVPHRKDRKAQARVEGFAGISTLSEWSHVQPVPTDTDVDVAVLSRDLQCPTAVGKIARSESPAAELCAQQTVLAELHSDQRLRHWQPHLPRILSFRTEPGYTESVETFIPGSDLATALDSRTGYATAPVTAAITAIDEMHSVTGELVVVNDGALDTWVDKPLHALTDMCRTISPSYLPTVAELGSVLRRALHERVVMAGWTHGDFHPGNVRITDTGEISGIIDWGGARDDLPVILDDYFMLLTATCLVQHSEFGTVVRRRLRGGGLSERERGIRAAAYSAAPEVLRGEEPDERIMILLTWLHHVALLGRTCTAHHENRVWWVLNVVPVLRAFREVAHHLEGATEPAMSRHTEHPGTDTAPGLAHDGRGDRSEMAGIALSVAEEHHRPPGATLCASRSEQTIAASVVICAYTERRWEALSRAVESVRSQTHPAEEILVVIDHNEQLLALARNELRGVTVMPNLYEKGLSGARNTGATAATAEIVAFLDDDAAAEDDWLAALVDPYADPHVLGVGGLVVAEWATARPRWFPPEFDWVVGCSYRGLPTERARVRNMIGASMSLRRELVVDAGGFATGLGRIGTRPLGCEETELCIRLAENHPGGLHLHEPAARVRHSVPEERATWAYFRSRCYAEGLSKAAVSARTGNARALSSEQRYLTSTIPKGFARRLGEVARGRFWGLAAALAMVVGVTTTMTGYLVGRSTGLRRTDIPEPRERRMRALATLSYLGPLVATVLWAFSLPRIDIGAMGDYGLLPVLPITFWAALAVLLVSFGLTVRRPQTPTWLHASHVVVLIAILHATPSILYDTLRYSWAWKHIGIVDYFQRNAGIDTTFGELSAYQLWPAFFNANATLVENGGLDSALGYAAWAPPFFNVLLLGPLFLIFSTFTRDRRLIWAGITIFYLGSWVGQDYFAPQAVVFFLYTTVLALVLRYQRREVRPAVRRSVATFAIVPIMAGIVPTHQLTPLMMVGALGLLAVFRARKTVVLTALMLTMTLAWDILVAGDWLAADMAGLMSAFGDASANAGSGFIDLAAGSRSQVVVAQFDRALSAGVWALAAIGFARRIRTPRGFFRHPDLALPLLAVAPIPLVLGNDYGGEMIFRVYLLGLPFAAFYAAAAFFPNEEAGRIDRHSWKSRAGMIALPLTLVLLVTGFVFGYYGKEQTANFTTDEHAAARFVYGVAPRGSLIVGATNGFPWAFKNFEFYDHMWFSTFEVEDREDILADPEGIFADMMNPVDHHHSYLIITRSQQEDMELSGDLPADALPGIEATLEASPRFTLVYRNPDAVVFTLTQPRPEGS</sequence>
<dbReference type="Gene3D" id="3.90.1200.10">
    <property type="match status" value="1"/>
</dbReference>
<dbReference type="Pfam" id="PF01636">
    <property type="entry name" value="APH"/>
    <property type="match status" value="1"/>
</dbReference>
<keyword evidence="5 7" id="KW-0472">Membrane</keyword>
<dbReference type="GO" id="GO:0016757">
    <property type="term" value="F:glycosyltransferase activity"/>
    <property type="evidence" value="ECO:0007669"/>
    <property type="project" value="UniProtKB-KW"/>
</dbReference>
<feature type="transmembrane region" description="Helical" evidence="7">
    <location>
        <begin position="1268"/>
        <end position="1289"/>
    </location>
</feature>
<reference evidence="10 11" key="1">
    <citation type="submission" date="2023-08" db="EMBL/GenBank/DDBJ databases">
        <authorList>
            <person name="Girao M."/>
            <person name="Carvalho M.F."/>
        </authorList>
    </citation>
    <scope>NUCLEOTIDE SEQUENCE [LARGE SCALE GENOMIC DNA]</scope>
    <source>
        <strain evidence="10 11">CC-R104</strain>
    </source>
</reference>
<evidence type="ECO:0000256" key="2">
    <source>
        <dbReference type="ARBA" id="ARBA00022475"/>
    </source>
</evidence>
<feature type="transmembrane region" description="Helical" evidence="7">
    <location>
        <begin position="1582"/>
        <end position="1603"/>
    </location>
</feature>
<dbReference type="EMBL" id="JAUZMZ010000020">
    <property type="protein sequence ID" value="MEE2031643.1"/>
    <property type="molecule type" value="Genomic_DNA"/>
</dbReference>
<feature type="transmembrane region" description="Helical" evidence="7">
    <location>
        <begin position="174"/>
        <end position="198"/>
    </location>
</feature>
<dbReference type="EC" id="2.4.-.-" evidence="10"/>
<evidence type="ECO:0000256" key="6">
    <source>
        <dbReference type="SAM" id="MobiDB-lite"/>
    </source>
</evidence>
<feature type="compositionally biased region" description="Basic and acidic residues" evidence="6">
    <location>
        <begin position="829"/>
        <end position="840"/>
    </location>
</feature>
<feature type="region of interest" description="Disordered" evidence="6">
    <location>
        <begin position="829"/>
        <end position="853"/>
    </location>
</feature>
<evidence type="ECO:0000256" key="7">
    <source>
        <dbReference type="SAM" id="Phobius"/>
    </source>
</evidence>
<feature type="transmembrane region" description="Helical" evidence="7">
    <location>
        <begin position="1377"/>
        <end position="1393"/>
    </location>
</feature>
<feature type="transmembrane region" description="Helical" evidence="7">
    <location>
        <begin position="1235"/>
        <end position="1256"/>
    </location>
</feature>
<dbReference type="PANTHER" id="PTHR30250">
    <property type="entry name" value="PST FAMILY PREDICTED COLANIC ACID TRANSPORTER"/>
    <property type="match status" value="1"/>
</dbReference>
<keyword evidence="4 7" id="KW-1133">Transmembrane helix</keyword>
<evidence type="ECO:0000256" key="4">
    <source>
        <dbReference type="ARBA" id="ARBA00022989"/>
    </source>
</evidence>
<gene>
    <name evidence="10" type="ORF">Q8814_05855</name>
</gene>
<comment type="subcellular location">
    <subcellularLocation>
        <location evidence="1">Cell membrane</location>
        <topology evidence="1">Multi-pass membrane protein</topology>
    </subcellularLocation>
</comment>
<dbReference type="PANTHER" id="PTHR30250:SF11">
    <property type="entry name" value="O-ANTIGEN TRANSPORTER-RELATED"/>
    <property type="match status" value="1"/>
</dbReference>
<feature type="transmembrane region" description="Helical" evidence="7">
    <location>
        <begin position="1469"/>
        <end position="1492"/>
    </location>
</feature>
<dbReference type="InterPro" id="IPR050833">
    <property type="entry name" value="Poly_Biosynth_Transport"/>
</dbReference>
<organism evidence="10 11">
    <name type="scientific">Rhodococcus chondri</name>
    <dbReference type="NCBI Taxonomy" id="3065941"/>
    <lineage>
        <taxon>Bacteria</taxon>
        <taxon>Bacillati</taxon>
        <taxon>Actinomycetota</taxon>
        <taxon>Actinomycetes</taxon>
        <taxon>Mycobacteriales</taxon>
        <taxon>Nocardiaceae</taxon>
        <taxon>Rhodococcus</taxon>
    </lineage>
</organism>
<feature type="transmembrane region" description="Helical" evidence="7">
    <location>
        <begin position="327"/>
        <end position="352"/>
    </location>
</feature>
<protein>
    <submittedName>
        <fullName evidence="10">Glycosyltransferase</fullName>
        <ecNumber evidence="10">2.4.-.-</ecNumber>
    </submittedName>
</protein>
<evidence type="ECO:0000259" key="9">
    <source>
        <dbReference type="Pfam" id="PF01636"/>
    </source>
</evidence>
<dbReference type="InterPro" id="IPR001173">
    <property type="entry name" value="Glyco_trans_2-like"/>
</dbReference>
<evidence type="ECO:0000256" key="3">
    <source>
        <dbReference type="ARBA" id="ARBA00022692"/>
    </source>
</evidence>
<feature type="transmembrane region" description="Helical" evidence="7">
    <location>
        <begin position="39"/>
        <end position="59"/>
    </location>
</feature>
<dbReference type="Pfam" id="PF00535">
    <property type="entry name" value="Glycos_transf_2"/>
    <property type="match status" value="1"/>
</dbReference>
<feature type="transmembrane region" description="Helical" evidence="7">
    <location>
        <begin position="388"/>
        <end position="407"/>
    </location>
</feature>
<proteinExistence type="predicted"/>
<dbReference type="SUPFAM" id="SSF56112">
    <property type="entry name" value="Protein kinase-like (PK-like)"/>
    <property type="match status" value="1"/>
</dbReference>
<feature type="transmembrane region" description="Helical" evidence="7">
    <location>
        <begin position="1399"/>
        <end position="1417"/>
    </location>
</feature>
<keyword evidence="10" id="KW-0808">Transferase</keyword>
<feature type="transmembrane region" description="Helical" evidence="7">
    <location>
        <begin position="281"/>
        <end position="306"/>
    </location>
</feature>
<keyword evidence="11" id="KW-1185">Reference proteome</keyword>
<feature type="domain" description="Glycosyltransferase 2-like" evidence="8">
    <location>
        <begin position="889"/>
        <end position="1049"/>
    </location>
</feature>